<feature type="coiled-coil region" evidence="1">
    <location>
        <begin position="432"/>
        <end position="498"/>
    </location>
</feature>
<protein>
    <submittedName>
        <fullName evidence="3">Uncharacterized protein</fullName>
    </submittedName>
</protein>
<keyword evidence="4" id="KW-1185">Reference proteome</keyword>
<organism evidence="3 4">
    <name type="scientific">Aduncisulcus paluster</name>
    <dbReference type="NCBI Taxonomy" id="2918883"/>
    <lineage>
        <taxon>Eukaryota</taxon>
        <taxon>Metamonada</taxon>
        <taxon>Carpediemonas-like organisms</taxon>
        <taxon>Aduncisulcus</taxon>
    </lineage>
</organism>
<feature type="compositionally biased region" description="Basic and acidic residues" evidence="2">
    <location>
        <begin position="352"/>
        <end position="361"/>
    </location>
</feature>
<feature type="compositionally biased region" description="Polar residues" evidence="2">
    <location>
        <begin position="110"/>
        <end position="121"/>
    </location>
</feature>
<feature type="region of interest" description="Disordered" evidence="2">
    <location>
        <begin position="350"/>
        <end position="384"/>
    </location>
</feature>
<evidence type="ECO:0000313" key="4">
    <source>
        <dbReference type="Proteomes" id="UP001057375"/>
    </source>
</evidence>
<evidence type="ECO:0000313" key="3">
    <source>
        <dbReference type="EMBL" id="GKT33127.1"/>
    </source>
</evidence>
<dbReference type="EMBL" id="BQXS01010147">
    <property type="protein sequence ID" value="GKT33127.1"/>
    <property type="molecule type" value="Genomic_DNA"/>
</dbReference>
<dbReference type="Proteomes" id="UP001057375">
    <property type="component" value="Unassembled WGS sequence"/>
</dbReference>
<name>A0ABQ5KKU9_9EUKA</name>
<comment type="caution">
    <text evidence="3">The sequence shown here is derived from an EMBL/GenBank/DDBJ whole genome shotgun (WGS) entry which is preliminary data.</text>
</comment>
<feature type="region of interest" description="Disordered" evidence="2">
    <location>
        <begin position="93"/>
        <end position="121"/>
    </location>
</feature>
<keyword evidence="1" id="KW-0175">Coiled coil</keyword>
<feature type="region of interest" description="Disordered" evidence="2">
    <location>
        <begin position="521"/>
        <end position="540"/>
    </location>
</feature>
<evidence type="ECO:0000256" key="1">
    <source>
        <dbReference type="SAM" id="Coils"/>
    </source>
</evidence>
<sequence>MPRPHGPCPRCPITYRMLTEEERTVLKHPTAPPFVQEKAKAKSRALEAEEAVKHSNSQAIQAVEEAKILFDQLQKAKTECDQIDSQYQSALKSVGVGDDDEIQDSHKSSEMGSNNPHSRASILSLQSALSKAQAIVSSIQQQYNKARDTASRMTGIASACMAQAMAARGSLKDETEIERDSIGFKSTHIATLMKNNEQNDPSAVDMPFKYDPDLEPEEMADPTQEDQGLMGLHAMSGGGFGVMERPPPVNDASAVAVFSGHPLVSFLPSLASFMPCSRLMRRVDGRENPFVVRVLGFGWVYVDDARDFREDALMEYVDQITQLEAEVKRSRERRLVKLVDKVVVGSVSAKKRREEREKRQQQDQGTGEDVSGDRPVGDDENEEERMRRLKEMIFNEAKSTKSSTDYASSVYSLRIDKKAAEIYKPLQLRTELKEETTEIKKMNRMLKRATETVSTEADECEDRIEEFEGAIQAIAEQIEAGEKRIRAAQKKKEDLVKKQKLENLKRQHLMSVMKDKFRVSVNEEGKMMPNPLRRRRKKKV</sequence>
<evidence type="ECO:0000256" key="2">
    <source>
        <dbReference type="SAM" id="MobiDB-lite"/>
    </source>
</evidence>
<proteinExistence type="predicted"/>
<accession>A0ABQ5KKU9</accession>
<gene>
    <name evidence="3" type="ORF">ADUPG1_007130</name>
</gene>
<reference evidence="3" key="1">
    <citation type="submission" date="2022-03" db="EMBL/GenBank/DDBJ databases">
        <title>Draft genome sequence of Aduncisulcus paluster, a free-living microaerophilic Fornicata.</title>
        <authorList>
            <person name="Yuyama I."/>
            <person name="Kume K."/>
            <person name="Tamura T."/>
            <person name="Inagaki Y."/>
            <person name="Hashimoto T."/>
        </authorList>
    </citation>
    <scope>NUCLEOTIDE SEQUENCE</scope>
    <source>
        <strain evidence="3">NY0171</strain>
    </source>
</reference>